<protein>
    <submittedName>
        <fullName evidence="3">Uncharacterized protein</fullName>
    </submittedName>
</protein>
<gene>
    <name evidence="3" type="ORF">FisN_25Lh145</name>
</gene>
<keyword evidence="4" id="KW-1185">Reference proteome</keyword>
<dbReference type="InParanoid" id="A0A1Z5J7P4"/>
<organism evidence="3 4">
    <name type="scientific">Fistulifera solaris</name>
    <name type="common">Oleaginous diatom</name>
    <dbReference type="NCBI Taxonomy" id="1519565"/>
    <lineage>
        <taxon>Eukaryota</taxon>
        <taxon>Sar</taxon>
        <taxon>Stramenopiles</taxon>
        <taxon>Ochrophyta</taxon>
        <taxon>Bacillariophyta</taxon>
        <taxon>Bacillariophyceae</taxon>
        <taxon>Bacillariophycidae</taxon>
        <taxon>Naviculales</taxon>
        <taxon>Naviculaceae</taxon>
        <taxon>Fistulifera</taxon>
    </lineage>
</organism>
<keyword evidence="1" id="KW-0175">Coiled coil</keyword>
<proteinExistence type="predicted"/>
<keyword evidence="2" id="KW-0812">Transmembrane</keyword>
<feature type="coiled-coil region" evidence="1">
    <location>
        <begin position="58"/>
        <end position="88"/>
    </location>
</feature>
<keyword evidence="2" id="KW-1133">Transmembrane helix</keyword>
<dbReference type="Proteomes" id="UP000198406">
    <property type="component" value="Unassembled WGS sequence"/>
</dbReference>
<sequence>MNDKLSKLKSAFKERDPRYLALCHVVILILWVLVLASLKCDSDIGVPDDIVLTPWYQLQDYTDKYDQLVRLNTEHEKALVKLQSLQNRFNAVSKTIEKILVEYEDHSLWDQQKLLFTQGTEASFHAPTKLRQLLEKENLEDAYPLENSLRPAFREAAADLQQNMERGMGNIDWKGLRSEFQSFAIPERPLVEVLPRSCDTVDDGEIDDASPTEDDMNEKIQIIRDLATRRRQVLQSRGRTALQLPFSFEKTVERQVAKRKLMLTELEASRLAIAKERSTLKSDANMEEGTMEQCIKSQDVLPWLEDGLQAYFRGRDPRQAVLRRVIEAHPSVDGSRALIELPSSSDNSRAERAAPKNLRQFLDSPLVLESARSINMIVDSIGGYSDWFDNYIDGLGVDDVGKVVINALMQRAGSINLPPMPEFIDKYRRQSTFR</sequence>
<feature type="transmembrane region" description="Helical" evidence="2">
    <location>
        <begin position="20"/>
        <end position="38"/>
    </location>
</feature>
<accession>A0A1Z5J7P4</accession>
<keyword evidence="2" id="KW-0472">Membrane</keyword>
<reference evidence="3 4" key="1">
    <citation type="journal article" date="2015" name="Plant Cell">
        <title>Oil accumulation by the oleaginous diatom Fistulifera solaris as revealed by the genome and transcriptome.</title>
        <authorList>
            <person name="Tanaka T."/>
            <person name="Maeda Y."/>
            <person name="Veluchamy A."/>
            <person name="Tanaka M."/>
            <person name="Abida H."/>
            <person name="Marechal E."/>
            <person name="Bowler C."/>
            <person name="Muto M."/>
            <person name="Sunaga Y."/>
            <person name="Tanaka M."/>
            <person name="Yoshino T."/>
            <person name="Taniguchi T."/>
            <person name="Fukuda Y."/>
            <person name="Nemoto M."/>
            <person name="Matsumoto M."/>
            <person name="Wong P.S."/>
            <person name="Aburatani S."/>
            <person name="Fujibuchi W."/>
        </authorList>
    </citation>
    <scope>NUCLEOTIDE SEQUENCE [LARGE SCALE GENOMIC DNA]</scope>
    <source>
        <strain evidence="3 4">JPCC DA0580</strain>
    </source>
</reference>
<dbReference type="EMBL" id="BDSP01000014">
    <property type="protein sequence ID" value="GAX10007.1"/>
    <property type="molecule type" value="Genomic_DNA"/>
</dbReference>
<name>A0A1Z5J7P4_FISSO</name>
<evidence type="ECO:0000256" key="2">
    <source>
        <dbReference type="SAM" id="Phobius"/>
    </source>
</evidence>
<evidence type="ECO:0000313" key="4">
    <source>
        <dbReference type="Proteomes" id="UP000198406"/>
    </source>
</evidence>
<comment type="caution">
    <text evidence="3">The sequence shown here is derived from an EMBL/GenBank/DDBJ whole genome shotgun (WGS) entry which is preliminary data.</text>
</comment>
<evidence type="ECO:0000313" key="3">
    <source>
        <dbReference type="EMBL" id="GAX10007.1"/>
    </source>
</evidence>
<evidence type="ECO:0000256" key="1">
    <source>
        <dbReference type="SAM" id="Coils"/>
    </source>
</evidence>
<dbReference type="AlphaFoldDB" id="A0A1Z5J7P4"/>